<feature type="compositionally biased region" description="Polar residues" evidence="1">
    <location>
        <begin position="104"/>
        <end position="113"/>
    </location>
</feature>
<evidence type="ECO:0000256" key="2">
    <source>
        <dbReference type="SAM" id="Phobius"/>
    </source>
</evidence>
<feature type="compositionally biased region" description="Low complexity" evidence="1">
    <location>
        <begin position="84"/>
        <end position="94"/>
    </location>
</feature>
<gene>
    <name evidence="3" type="ORF">PHAECO_LOCUS11255</name>
</gene>
<feature type="region of interest" description="Disordered" evidence="1">
    <location>
        <begin position="84"/>
        <end position="124"/>
    </location>
</feature>
<feature type="region of interest" description="Disordered" evidence="1">
    <location>
        <begin position="210"/>
        <end position="229"/>
    </location>
</feature>
<keyword evidence="2" id="KW-0472">Membrane</keyword>
<reference evidence="3" key="1">
    <citation type="submission" date="2022-01" db="EMBL/GenBank/DDBJ databases">
        <authorList>
            <person name="King R."/>
        </authorList>
    </citation>
    <scope>NUCLEOTIDE SEQUENCE</scope>
</reference>
<feature type="compositionally biased region" description="Low complexity" evidence="1">
    <location>
        <begin position="145"/>
        <end position="159"/>
    </location>
</feature>
<proteinExistence type="predicted"/>
<evidence type="ECO:0000313" key="4">
    <source>
        <dbReference type="Proteomes" id="UP001153737"/>
    </source>
</evidence>
<reference evidence="3" key="2">
    <citation type="submission" date="2022-10" db="EMBL/GenBank/DDBJ databases">
        <authorList>
            <consortium name="ENA_rothamsted_submissions"/>
            <consortium name="culmorum"/>
            <person name="King R."/>
        </authorList>
    </citation>
    <scope>NUCLEOTIDE SEQUENCE</scope>
</reference>
<protein>
    <submittedName>
        <fullName evidence="3">Uncharacterized protein</fullName>
    </submittedName>
</protein>
<keyword evidence="2" id="KW-1133">Transmembrane helix</keyword>
<dbReference type="EMBL" id="OU896713">
    <property type="protein sequence ID" value="CAH1175832.1"/>
    <property type="molecule type" value="Genomic_DNA"/>
</dbReference>
<evidence type="ECO:0000256" key="1">
    <source>
        <dbReference type="SAM" id="MobiDB-lite"/>
    </source>
</evidence>
<dbReference type="AlphaFoldDB" id="A0A9P0GUM9"/>
<evidence type="ECO:0000313" key="3">
    <source>
        <dbReference type="EMBL" id="CAH1175832.1"/>
    </source>
</evidence>
<sequence length="429" mass="47103">MCVSAVPTSFLVCFSLGVYFLVISITCGTKMAIEGLPIRKQEPFADQDILAGADFLSVFMDASLRRAYSETSTSTQPTTILLLEETEPPTTTRKPTTRRVRSTLSFAQTTEQFSDTSSDTDRSDSDGIILAVRVSSSVHKGQYHSLTVDSTTSSSTATTEPEDQNIVASEEHPSIVARASKSELSVEENEPITKDSDLVPEFTRSYPATVRELPTQSGSSYDPGLGFLDKASKQPYHQTVIYHDDPSEPSRARSVSYSSILQAVPGVPVDTEKPIVHERHERNYNGAKAPYTNTYHSDNSAKTNETRSAWSPAKAAAIQPTSRPHLPKVYGMPEQNYEVDEAVSVVTNGRAHGIQSVKKAEDNQKVGYVVEGRNYRKYRVEERTADGFIVGEYGVVSHDDGSLRGVRYTADGTINPRLISEALLKFLSL</sequence>
<keyword evidence="4" id="KW-1185">Reference proteome</keyword>
<accession>A0A9P0GUM9</accession>
<feature type="region of interest" description="Disordered" evidence="1">
    <location>
        <begin position="145"/>
        <end position="174"/>
    </location>
</feature>
<organism evidence="3 4">
    <name type="scientific">Phaedon cochleariae</name>
    <name type="common">Mustard beetle</name>
    <dbReference type="NCBI Taxonomy" id="80249"/>
    <lineage>
        <taxon>Eukaryota</taxon>
        <taxon>Metazoa</taxon>
        <taxon>Ecdysozoa</taxon>
        <taxon>Arthropoda</taxon>
        <taxon>Hexapoda</taxon>
        <taxon>Insecta</taxon>
        <taxon>Pterygota</taxon>
        <taxon>Neoptera</taxon>
        <taxon>Endopterygota</taxon>
        <taxon>Coleoptera</taxon>
        <taxon>Polyphaga</taxon>
        <taxon>Cucujiformia</taxon>
        <taxon>Chrysomeloidea</taxon>
        <taxon>Chrysomelidae</taxon>
        <taxon>Chrysomelinae</taxon>
        <taxon>Chrysomelini</taxon>
        <taxon>Phaedon</taxon>
    </lineage>
</organism>
<keyword evidence="2" id="KW-0812">Transmembrane</keyword>
<dbReference type="Proteomes" id="UP001153737">
    <property type="component" value="Chromosome 7"/>
</dbReference>
<name>A0A9P0GUM9_PHACE</name>
<feature type="transmembrane region" description="Helical" evidence="2">
    <location>
        <begin position="6"/>
        <end position="29"/>
    </location>
</feature>